<evidence type="ECO:0000256" key="5">
    <source>
        <dbReference type="ARBA" id="ARBA00023136"/>
    </source>
</evidence>
<evidence type="ECO:0000256" key="6">
    <source>
        <dbReference type="SAM" id="MobiDB-lite"/>
    </source>
</evidence>
<dbReference type="PROSITE" id="PS50850">
    <property type="entry name" value="MFS"/>
    <property type="match status" value="1"/>
</dbReference>
<feature type="transmembrane region" description="Helical" evidence="7">
    <location>
        <begin position="155"/>
        <end position="176"/>
    </location>
</feature>
<comment type="subcellular location">
    <subcellularLocation>
        <location evidence="1">Cell membrane</location>
        <topology evidence="1">Multi-pass membrane protein</topology>
    </subcellularLocation>
</comment>
<keyword evidence="3 7" id="KW-0812">Transmembrane</keyword>
<feature type="transmembrane region" description="Helical" evidence="7">
    <location>
        <begin position="240"/>
        <end position="263"/>
    </location>
</feature>
<feature type="transmembrane region" description="Helical" evidence="7">
    <location>
        <begin position="63"/>
        <end position="84"/>
    </location>
</feature>
<dbReference type="Gene3D" id="1.20.1720.10">
    <property type="entry name" value="Multidrug resistance protein D"/>
    <property type="match status" value="1"/>
</dbReference>
<protein>
    <submittedName>
        <fullName evidence="9">MFS transporter</fullName>
    </submittedName>
</protein>
<dbReference type="GO" id="GO:0022857">
    <property type="term" value="F:transmembrane transporter activity"/>
    <property type="evidence" value="ECO:0007669"/>
    <property type="project" value="InterPro"/>
</dbReference>
<dbReference type="EMBL" id="PVSR01000012">
    <property type="protein sequence ID" value="PRW63557.1"/>
    <property type="molecule type" value="Genomic_DNA"/>
</dbReference>
<keyword evidence="10" id="KW-1185">Reference proteome</keyword>
<feature type="transmembrane region" description="Helical" evidence="7">
    <location>
        <begin position="27"/>
        <end position="51"/>
    </location>
</feature>
<evidence type="ECO:0000256" key="4">
    <source>
        <dbReference type="ARBA" id="ARBA00022989"/>
    </source>
</evidence>
<dbReference type="PANTHER" id="PTHR42718">
    <property type="entry name" value="MAJOR FACILITATOR SUPERFAMILY MULTIDRUG TRANSPORTER MFSC"/>
    <property type="match status" value="1"/>
</dbReference>
<feature type="transmembrane region" description="Helical" evidence="7">
    <location>
        <begin position="372"/>
        <end position="391"/>
    </location>
</feature>
<keyword evidence="5 7" id="KW-0472">Membrane</keyword>
<dbReference type="Gene3D" id="1.20.1250.20">
    <property type="entry name" value="MFS general substrate transporter like domains"/>
    <property type="match status" value="1"/>
</dbReference>
<feature type="transmembrane region" description="Helical" evidence="7">
    <location>
        <begin position="216"/>
        <end position="234"/>
    </location>
</feature>
<feature type="compositionally biased region" description="Low complexity" evidence="6">
    <location>
        <begin position="10"/>
        <end position="19"/>
    </location>
</feature>
<gene>
    <name evidence="9" type="ORF">CEP50_09540</name>
</gene>
<dbReference type="STRING" id="1050202.GCA_000384035_03187"/>
<keyword evidence="2" id="KW-0813">Transport</keyword>
<feature type="transmembrane region" description="Helical" evidence="7">
    <location>
        <begin position="318"/>
        <end position="336"/>
    </location>
</feature>
<name>A0A2T0GWT8_ACTMO</name>
<feature type="transmembrane region" description="Helical" evidence="7">
    <location>
        <begin position="284"/>
        <end position="306"/>
    </location>
</feature>
<sequence length="515" mass="53237">MSQADEQQDSDSTSPTGTDTGRRPRHLAVMVTCCLGMFMAFIEVTAAISTLRSMQVDLSVPPAFLSWVSSAYTLALAALVLSGGAIGERFGRKRSYLAGVVILAAGSLVVATAPTFGVVMAGRVISGVGGALILPLSLAYVVMTFTDANQRARMISVWVSMSGVALALGPVLGGALNSMTSWRAVFVINTPLALVTVPLGLHALREAANPQRRLDPGGQCLAVVGLTGLVYGVIAGGRDGYAATHVLASLGLGVLCLIGLVLVEARTEQPMLNVRMMRSLPYSISLLLAAVGLFGFVGVTYVQVMFLQQVQRHTPLESGLRLLAEMVAFMVVTVLAGRWTARFGPARMLLTGLFTAAVAALLLSTQDADTSYLFSGLALALVGAGSGLVIAPSTSAALSVVPPQQAPAASNAVTGFRQVGSVLGTAVLGAVLGTRFAGALADELAEANVAAPRAEALVRAARQGIPHSDDPVVQAAILRSYESGVQLSLLCNSVLLLCASGVAVVFVVLSRRKHS</sequence>
<dbReference type="RefSeq" id="WP_106113586.1">
    <property type="nucleotide sequence ID" value="NZ_PVSR01000012.1"/>
</dbReference>
<feature type="domain" description="Major facilitator superfamily (MFS) profile" evidence="8">
    <location>
        <begin position="29"/>
        <end position="513"/>
    </location>
</feature>
<comment type="caution">
    <text evidence="9">The sequence shown here is derived from an EMBL/GenBank/DDBJ whole genome shotgun (WGS) entry which is preliminary data.</text>
</comment>
<feature type="transmembrane region" description="Helical" evidence="7">
    <location>
        <begin position="487"/>
        <end position="509"/>
    </location>
</feature>
<feature type="transmembrane region" description="Helical" evidence="7">
    <location>
        <begin position="96"/>
        <end position="118"/>
    </location>
</feature>
<evidence type="ECO:0000256" key="3">
    <source>
        <dbReference type="ARBA" id="ARBA00022692"/>
    </source>
</evidence>
<evidence type="ECO:0000256" key="7">
    <source>
        <dbReference type="SAM" id="Phobius"/>
    </source>
</evidence>
<evidence type="ECO:0000256" key="1">
    <source>
        <dbReference type="ARBA" id="ARBA00004651"/>
    </source>
</evidence>
<keyword evidence="4 7" id="KW-1133">Transmembrane helix</keyword>
<feature type="transmembrane region" description="Helical" evidence="7">
    <location>
        <begin position="348"/>
        <end position="366"/>
    </location>
</feature>
<reference evidence="9 10" key="1">
    <citation type="submission" date="2018-03" db="EMBL/GenBank/DDBJ databases">
        <title>Actinopolyspora mortivallis from Sahara, screening for active biomolecules.</title>
        <authorList>
            <person name="Selama O."/>
            <person name="Wellington E.M.H."/>
            <person name="Hacene H."/>
        </authorList>
    </citation>
    <scope>NUCLEOTIDE SEQUENCE [LARGE SCALE GENOMIC DNA]</scope>
    <source>
        <strain evidence="9 10">M5A</strain>
    </source>
</reference>
<accession>A0A2T0GWT8</accession>
<dbReference type="AlphaFoldDB" id="A0A2T0GWT8"/>
<dbReference type="Pfam" id="PF07690">
    <property type="entry name" value="MFS_1"/>
    <property type="match status" value="1"/>
</dbReference>
<dbReference type="Proteomes" id="UP000239352">
    <property type="component" value="Unassembled WGS sequence"/>
</dbReference>
<dbReference type="InParanoid" id="A0A2T0GWT8"/>
<dbReference type="GO" id="GO:0005886">
    <property type="term" value="C:plasma membrane"/>
    <property type="evidence" value="ECO:0007669"/>
    <property type="project" value="UniProtKB-SubCell"/>
</dbReference>
<dbReference type="InterPro" id="IPR011701">
    <property type="entry name" value="MFS"/>
</dbReference>
<dbReference type="SUPFAM" id="SSF103473">
    <property type="entry name" value="MFS general substrate transporter"/>
    <property type="match status" value="1"/>
</dbReference>
<dbReference type="PANTHER" id="PTHR42718:SF9">
    <property type="entry name" value="MAJOR FACILITATOR SUPERFAMILY MULTIDRUG TRANSPORTER MFSC"/>
    <property type="match status" value="1"/>
</dbReference>
<evidence type="ECO:0000256" key="2">
    <source>
        <dbReference type="ARBA" id="ARBA00022448"/>
    </source>
</evidence>
<feature type="transmembrane region" description="Helical" evidence="7">
    <location>
        <begin position="182"/>
        <end position="204"/>
    </location>
</feature>
<dbReference type="CDD" id="cd17321">
    <property type="entry name" value="MFS_MMR_MDR_like"/>
    <property type="match status" value="1"/>
</dbReference>
<organism evidence="9 10">
    <name type="scientific">Actinopolyspora mortivallis</name>
    <dbReference type="NCBI Taxonomy" id="33906"/>
    <lineage>
        <taxon>Bacteria</taxon>
        <taxon>Bacillati</taxon>
        <taxon>Actinomycetota</taxon>
        <taxon>Actinomycetes</taxon>
        <taxon>Actinopolysporales</taxon>
        <taxon>Actinopolysporaceae</taxon>
        <taxon>Actinopolyspora</taxon>
    </lineage>
</organism>
<evidence type="ECO:0000259" key="8">
    <source>
        <dbReference type="PROSITE" id="PS50850"/>
    </source>
</evidence>
<dbReference type="InterPro" id="IPR020846">
    <property type="entry name" value="MFS_dom"/>
</dbReference>
<feature type="transmembrane region" description="Helical" evidence="7">
    <location>
        <begin position="124"/>
        <end position="143"/>
    </location>
</feature>
<dbReference type="InterPro" id="IPR036259">
    <property type="entry name" value="MFS_trans_sf"/>
</dbReference>
<evidence type="ECO:0000313" key="10">
    <source>
        <dbReference type="Proteomes" id="UP000239352"/>
    </source>
</evidence>
<evidence type="ECO:0000313" key="9">
    <source>
        <dbReference type="EMBL" id="PRW63557.1"/>
    </source>
</evidence>
<proteinExistence type="predicted"/>
<feature type="region of interest" description="Disordered" evidence="6">
    <location>
        <begin position="1"/>
        <end position="23"/>
    </location>
</feature>